<name>A0ABU8AXR0_9ACTN</name>
<dbReference type="RefSeq" id="WP_334661123.1">
    <property type="nucleotide sequence ID" value="NZ_JARULZ010000002.1"/>
</dbReference>
<dbReference type="EMBL" id="JARULZ010000002">
    <property type="protein sequence ID" value="MEH0638470.1"/>
    <property type="molecule type" value="Genomic_DNA"/>
</dbReference>
<keyword evidence="2" id="KW-1185">Reference proteome</keyword>
<evidence type="ECO:0008006" key="3">
    <source>
        <dbReference type="Google" id="ProtNLM"/>
    </source>
</evidence>
<comment type="caution">
    <text evidence="1">The sequence shown here is derived from an EMBL/GenBank/DDBJ whole genome shotgun (WGS) entry which is preliminary data.</text>
</comment>
<dbReference type="SUPFAM" id="SSF55811">
    <property type="entry name" value="Nudix"/>
    <property type="match status" value="1"/>
</dbReference>
<evidence type="ECO:0000313" key="1">
    <source>
        <dbReference type="EMBL" id="MEH0638470.1"/>
    </source>
</evidence>
<evidence type="ECO:0000313" key="2">
    <source>
        <dbReference type="Proteomes" id="UP001310290"/>
    </source>
</evidence>
<organism evidence="1 2">
    <name type="scientific">Streptomyces bottropensis</name>
    <dbReference type="NCBI Taxonomy" id="42235"/>
    <lineage>
        <taxon>Bacteria</taxon>
        <taxon>Bacillati</taxon>
        <taxon>Actinomycetota</taxon>
        <taxon>Actinomycetes</taxon>
        <taxon>Kitasatosporales</taxon>
        <taxon>Streptomycetaceae</taxon>
        <taxon>Streptomyces</taxon>
    </lineage>
</organism>
<dbReference type="Proteomes" id="UP001310290">
    <property type="component" value="Unassembled WGS sequence"/>
</dbReference>
<dbReference type="InterPro" id="IPR015797">
    <property type="entry name" value="NUDIX_hydrolase-like_dom_sf"/>
</dbReference>
<reference evidence="1" key="1">
    <citation type="submission" date="2023-04" db="EMBL/GenBank/DDBJ databases">
        <title>Genomic diversity of scab-causing Streptomyces spp. in the province of Quebec, Canada.</title>
        <authorList>
            <person name="Biessy A."/>
            <person name="Cadieux M."/>
            <person name="Ciotola M."/>
            <person name="Filion M."/>
        </authorList>
    </citation>
    <scope>NUCLEOTIDE SEQUENCE</scope>
    <source>
        <strain evidence="1">B21-115</strain>
    </source>
</reference>
<sequence length="148" mass="16424">MIIPRRVKPHHVRVALVDSGERVLLKRHRSADGSRFWALPGCPAHRHEPPGTTAGHLLERLGMAGDVPDEPTWRRSVQVVLAGEVVRHDEDILYVRAVEVRPALAGELWCPLQQLPRLREPVYPTRLAELITSPGGEGRPQPTTVIGA</sequence>
<protein>
    <recommendedName>
        <fullName evidence="3">Nudix hydrolase domain-containing protein</fullName>
    </recommendedName>
</protein>
<proteinExistence type="predicted"/>
<gene>
    <name evidence="1" type="ORF">QBA35_35150</name>
</gene>
<accession>A0ABU8AXR0</accession>